<evidence type="ECO:0000256" key="9">
    <source>
        <dbReference type="ARBA" id="ARBA00045763"/>
    </source>
</evidence>
<keyword evidence="8 10" id="KW-0456">Lyase</keyword>
<dbReference type="InterPro" id="IPR000941">
    <property type="entry name" value="Enolase"/>
</dbReference>
<protein>
    <recommendedName>
        <fullName evidence="4 10">Enolase</fullName>
        <ecNumber evidence="3 10">4.2.1.11</ecNumber>
    </recommendedName>
    <alternativeName>
        <fullName evidence="10">2-phospho-D-glycerate hydro-lyase</fullName>
    </alternativeName>
    <alternativeName>
        <fullName evidence="10">2-phosphoglycerate dehydratase</fullName>
    </alternativeName>
</protein>
<feature type="active site" description="Proton acceptor" evidence="10 11">
    <location>
        <position position="341"/>
    </location>
</feature>
<evidence type="ECO:0000256" key="7">
    <source>
        <dbReference type="ARBA" id="ARBA00023152"/>
    </source>
</evidence>
<dbReference type="UniPathway" id="UPA00109">
    <property type="reaction ID" value="UER00187"/>
</dbReference>
<evidence type="ECO:0000313" key="16">
    <source>
        <dbReference type="Proteomes" id="UP000237003"/>
    </source>
</evidence>
<evidence type="ECO:0000256" key="3">
    <source>
        <dbReference type="ARBA" id="ARBA00012058"/>
    </source>
</evidence>
<evidence type="ECO:0000256" key="1">
    <source>
        <dbReference type="ARBA" id="ARBA00005031"/>
    </source>
</evidence>
<feature type="binding site" evidence="10">
    <location>
        <position position="392"/>
    </location>
    <ligand>
        <name>(2R)-2-phosphoglycerate</name>
        <dbReference type="ChEBI" id="CHEBI:58289"/>
    </ligand>
</feature>
<feature type="active site" description="Proton donor" evidence="10 11">
    <location>
        <position position="208"/>
    </location>
</feature>
<dbReference type="SMART" id="SM01193">
    <property type="entry name" value="Enolase_N"/>
    <property type="match status" value="1"/>
</dbReference>
<dbReference type="InterPro" id="IPR029017">
    <property type="entry name" value="Enolase-like_N"/>
</dbReference>
<gene>
    <name evidence="10" type="primary">eno</name>
    <name evidence="15" type="ORF">C3430_14525</name>
</gene>
<evidence type="ECO:0000259" key="13">
    <source>
        <dbReference type="SMART" id="SM01192"/>
    </source>
</evidence>
<feature type="binding site" evidence="10">
    <location>
        <position position="371"/>
    </location>
    <ligand>
        <name>(2R)-2-phosphoglycerate</name>
        <dbReference type="ChEBI" id="CHEBI:58289"/>
    </ligand>
</feature>
<dbReference type="SUPFAM" id="SSF54826">
    <property type="entry name" value="Enolase N-terminal domain-like"/>
    <property type="match status" value="1"/>
</dbReference>
<dbReference type="NCBIfam" id="TIGR01060">
    <property type="entry name" value="eno"/>
    <property type="match status" value="1"/>
</dbReference>
<dbReference type="PIRSF" id="PIRSF001400">
    <property type="entry name" value="Enolase"/>
    <property type="match status" value="1"/>
</dbReference>
<dbReference type="GO" id="GO:0004634">
    <property type="term" value="F:phosphopyruvate hydratase activity"/>
    <property type="evidence" value="ECO:0007669"/>
    <property type="project" value="UniProtKB-UniRule"/>
</dbReference>
<dbReference type="OrthoDB" id="9804716at2"/>
<feature type="binding site" evidence="10">
    <location>
        <position position="341"/>
    </location>
    <ligand>
        <name>(2R)-2-phosphoglycerate</name>
        <dbReference type="ChEBI" id="CHEBI:58289"/>
    </ligand>
</feature>
<feature type="binding site" evidence="10 12">
    <location>
        <position position="316"/>
    </location>
    <ligand>
        <name>Mg(2+)</name>
        <dbReference type="ChEBI" id="CHEBI:18420"/>
    </ligand>
</feature>
<dbReference type="InterPro" id="IPR020810">
    <property type="entry name" value="Enolase_C"/>
</dbReference>
<dbReference type="PANTHER" id="PTHR11902">
    <property type="entry name" value="ENOLASE"/>
    <property type="match status" value="1"/>
</dbReference>
<evidence type="ECO:0000256" key="4">
    <source>
        <dbReference type="ARBA" id="ARBA00017068"/>
    </source>
</evidence>
<name>A0A2S4RVL2_CITAM</name>
<dbReference type="HAMAP" id="MF_00318">
    <property type="entry name" value="Enolase"/>
    <property type="match status" value="1"/>
</dbReference>
<dbReference type="Pfam" id="PF03952">
    <property type="entry name" value="Enolase_N"/>
    <property type="match status" value="1"/>
</dbReference>
<comment type="similarity">
    <text evidence="2 10">Belongs to the enolase family.</text>
</comment>
<dbReference type="InterPro" id="IPR036849">
    <property type="entry name" value="Enolase-like_C_sf"/>
</dbReference>
<dbReference type="SFLD" id="SFLDG00178">
    <property type="entry name" value="enolase"/>
    <property type="match status" value="1"/>
</dbReference>
<dbReference type="GO" id="GO:0006096">
    <property type="term" value="P:glycolytic process"/>
    <property type="evidence" value="ECO:0007669"/>
    <property type="project" value="UniProtKB-UniRule"/>
</dbReference>
<comment type="cofactor">
    <cofactor evidence="12">
        <name>Mg(2+)</name>
        <dbReference type="ChEBI" id="CHEBI:18420"/>
    </cofactor>
    <text evidence="12">Mg(2+) is required for catalysis and for stabilizing the dimer.</text>
</comment>
<feature type="binding site" evidence="10">
    <location>
        <position position="164"/>
    </location>
    <ligand>
        <name>(2R)-2-phosphoglycerate</name>
        <dbReference type="ChEBI" id="CHEBI:58289"/>
    </ligand>
</feature>
<dbReference type="SUPFAM" id="SSF51604">
    <property type="entry name" value="Enolase C-terminal domain-like"/>
    <property type="match status" value="1"/>
</dbReference>
<dbReference type="Pfam" id="PF00113">
    <property type="entry name" value="Enolase_C"/>
    <property type="match status" value="1"/>
</dbReference>
<dbReference type="Gene3D" id="3.30.390.10">
    <property type="entry name" value="Enolase-like, N-terminal domain"/>
    <property type="match status" value="1"/>
</dbReference>
<dbReference type="GO" id="GO:0009986">
    <property type="term" value="C:cell surface"/>
    <property type="evidence" value="ECO:0007669"/>
    <property type="project" value="UniProtKB-SubCell"/>
</dbReference>
<evidence type="ECO:0000313" key="15">
    <source>
        <dbReference type="EMBL" id="POU64405.1"/>
    </source>
</evidence>
<dbReference type="GO" id="GO:0005576">
    <property type="term" value="C:extracellular region"/>
    <property type="evidence" value="ECO:0007669"/>
    <property type="project" value="UniProtKB-SubCell"/>
</dbReference>
<dbReference type="CDD" id="cd03313">
    <property type="entry name" value="enolase"/>
    <property type="match status" value="1"/>
</dbReference>
<dbReference type="RefSeq" id="WP_103777049.1">
    <property type="nucleotide sequence ID" value="NZ_PQLX01000005.1"/>
</dbReference>
<comment type="subunit">
    <text evidence="10">Component of the RNA degradosome, a multiprotein complex involved in RNA processing and mRNA degradation.</text>
</comment>
<dbReference type="SMART" id="SM01192">
    <property type="entry name" value="Enolase_C"/>
    <property type="match status" value="1"/>
</dbReference>
<keyword evidence="10 12" id="KW-0479">Metal-binding</keyword>
<keyword evidence="5 10" id="KW-0964">Secreted</keyword>
<feature type="binding site" evidence="10">
    <location>
        <position position="370"/>
    </location>
    <ligand>
        <name>(2R)-2-phosphoglycerate</name>
        <dbReference type="ChEBI" id="CHEBI:58289"/>
    </ligand>
</feature>
<dbReference type="InterPro" id="IPR020811">
    <property type="entry name" value="Enolase_N"/>
</dbReference>
<dbReference type="EMBL" id="PQLX01000005">
    <property type="protein sequence ID" value="POU64405.1"/>
    <property type="molecule type" value="Genomic_DNA"/>
</dbReference>
<comment type="cofactor">
    <cofactor evidence="10">
        <name>Mg(2+)</name>
        <dbReference type="ChEBI" id="CHEBI:18420"/>
    </cofactor>
    <text evidence="10">Binds a second Mg(2+) ion via substrate during catalysis.</text>
</comment>
<sequence length="430" mass="47437">MSSNQITDIKAREIIDCRGWPTVQVDVYVDGKLTGRADVPAGRSTGIHEAFVLLDGDQKRYRGLGVRKAIANIVGEIKNAILGLNVTEQRKIDQMMIDLDGTPNKQRLGANAILGVSLAVARAGAFACDVPLYRYLNPFGHVLPVPLMNCLNGGKLTANYLEIQEFMVLPVGAESYAHALQMTTEINECLRELVIEKYGILATNTGDEGGFATPMKGIWEPFEYMQRAVEKAGYKVGFGEDIVYGMDCAASHWYDAKSGLYTLDDKQFCRDELIDLYKQVAAAYPLGSVEDPIDEEDFEGFIKVTHELPQTQIVGDDLFVTNVDRLRLGVESQAANAMLFKVNQIGSLSQAMDAAEFAYRYSYGVQVSERSGETEDGLISDLVVALNSGQIKTGMPIRGERTSKHNRLLQIEEELGSSAVYAGHNFRRPR</sequence>
<comment type="subcellular location">
    <subcellularLocation>
        <location evidence="10">Cytoplasm</location>
    </subcellularLocation>
    <subcellularLocation>
        <location evidence="10">Secreted</location>
    </subcellularLocation>
    <subcellularLocation>
        <location evidence="10">Cell surface</location>
    </subcellularLocation>
    <text evidence="10">Fractions of enolase are present in both the cytoplasm and on the cell surface.</text>
</comment>
<keyword evidence="15" id="KW-0670">Pyruvate</keyword>
<comment type="caution">
    <text evidence="15">The sequence shown here is derived from an EMBL/GenBank/DDBJ whole genome shotgun (WGS) entry which is preliminary data.</text>
</comment>
<dbReference type="PANTHER" id="PTHR11902:SF1">
    <property type="entry name" value="ENOLASE"/>
    <property type="match status" value="1"/>
</dbReference>
<evidence type="ECO:0000256" key="10">
    <source>
        <dbReference type="HAMAP-Rule" id="MF_00318"/>
    </source>
</evidence>
<comment type="function">
    <text evidence="9 10">Catalyzes the reversible conversion of 2-phosphoglycerate (2-PG) into phosphoenolpyruvate (PEP). It is essential for the degradation of carbohydrates via glycolysis.</text>
</comment>
<feature type="binding site" evidence="10 12">
    <location>
        <position position="290"/>
    </location>
    <ligand>
        <name>Mg(2+)</name>
        <dbReference type="ChEBI" id="CHEBI:18420"/>
    </ligand>
</feature>
<comment type="pathway">
    <text evidence="1 10">Carbohydrate degradation; glycolysis; pyruvate from D-glyceraldehyde 3-phosphate: step 4/5.</text>
</comment>
<evidence type="ECO:0000256" key="12">
    <source>
        <dbReference type="PIRSR" id="PIRSR001400-3"/>
    </source>
</evidence>
<proteinExistence type="inferred from homology"/>
<dbReference type="SFLD" id="SFLDS00001">
    <property type="entry name" value="Enolase"/>
    <property type="match status" value="1"/>
</dbReference>
<organism evidence="15 16">
    <name type="scientific">Citrobacter amalonaticus</name>
    <dbReference type="NCBI Taxonomy" id="35703"/>
    <lineage>
        <taxon>Bacteria</taxon>
        <taxon>Pseudomonadati</taxon>
        <taxon>Pseudomonadota</taxon>
        <taxon>Gammaproteobacteria</taxon>
        <taxon>Enterobacterales</taxon>
        <taxon>Enterobacteriaceae</taxon>
        <taxon>Citrobacter</taxon>
    </lineage>
</organism>
<reference evidence="15 16" key="1">
    <citation type="submission" date="2018-01" db="EMBL/GenBank/DDBJ databases">
        <title>Complete genome sequences of 14 Citrobacter spp. isolated from plant in Canada.</title>
        <authorList>
            <person name="Bhandare S.G."/>
            <person name="Colavecchio A."/>
            <person name="Jeukens J."/>
            <person name="Emond-Rheault J.-G."/>
            <person name="Freschi L."/>
            <person name="Hamel J."/>
            <person name="Kukavica-Ibrulj I."/>
            <person name="Levesque R."/>
            <person name="Goodridge L."/>
        </authorList>
    </citation>
    <scope>NUCLEOTIDE SEQUENCE [LARGE SCALE GENOMIC DNA]</scope>
    <source>
        <strain evidence="15 16">S1285</strain>
    </source>
</reference>
<evidence type="ECO:0000259" key="14">
    <source>
        <dbReference type="SMART" id="SM01193"/>
    </source>
</evidence>
<comment type="catalytic activity">
    <reaction evidence="10">
        <text>(2R)-2-phosphoglycerate = phosphoenolpyruvate + H2O</text>
        <dbReference type="Rhea" id="RHEA:10164"/>
        <dbReference type="ChEBI" id="CHEBI:15377"/>
        <dbReference type="ChEBI" id="CHEBI:58289"/>
        <dbReference type="ChEBI" id="CHEBI:58702"/>
        <dbReference type="EC" id="4.2.1.11"/>
    </reaction>
</comment>
<feature type="domain" description="Enolase C-terminal TIM barrel" evidence="13">
    <location>
        <begin position="140"/>
        <end position="429"/>
    </location>
</feature>
<dbReference type="GO" id="GO:0000015">
    <property type="term" value="C:phosphopyruvate hydratase complex"/>
    <property type="evidence" value="ECO:0007669"/>
    <property type="project" value="InterPro"/>
</dbReference>
<keyword evidence="7 10" id="KW-0324">Glycolysis</keyword>
<dbReference type="Proteomes" id="UP000237003">
    <property type="component" value="Unassembled WGS sequence"/>
</dbReference>
<feature type="domain" description="Enolase N-terminal" evidence="14">
    <location>
        <begin position="6"/>
        <end position="136"/>
    </location>
</feature>
<evidence type="ECO:0000256" key="6">
    <source>
        <dbReference type="ARBA" id="ARBA00022842"/>
    </source>
</evidence>
<dbReference type="AlphaFoldDB" id="A0A2S4RVL2"/>
<feature type="binding site" evidence="10 12">
    <location>
        <position position="247"/>
    </location>
    <ligand>
        <name>Mg(2+)</name>
        <dbReference type="ChEBI" id="CHEBI:18420"/>
    </ligand>
</feature>
<evidence type="ECO:0000256" key="2">
    <source>
        <dbReference type="ARBA" id="ARBA00009604"/>
    </source>
</evidence>
<dbReference type="SFLD" id="SFLDF00002">
    <property type="entry name" value="enolase"/>
    <property type="match status" value="1"/>
</dbReference>
<dbReference type="PRINTS" id="PR00148">
    <property type="entry name" value="ENOLASE"/>
</dbReference>
<keyword evidence="10" id="KW-0963">Cytoplasm</keyword>
<evidence type="ECO:0000256" key="5">
    <source>
        <dbReference type="ARBA" id="ARBA00022525"/>
    </source>
</evidence>
<keyword evidence="6 10" id="KW-0460">Magnesium</keyword>
<dbReference type="Gene3D" id="3.20.20.120">
    <property type="entry name" value="Enolase-like C-terminal domain"/>
    <property type="match status" value="1"/>
</dbReference>
<dbReference type="EC" id="4.2.1.11" evidence="3 10"/>
<dbReference type="GO" id="GO:0000287">
    <property type="term" value="F:magnesium ion binding"/>
    <property type="evidence" value="ECO:0007669"/>
    <property type="project" value="UniProtKB-UniRule"/>
</dbReference>
<accession>A0A2S4RVL2</accession>
<evidence type="ECO:0000256" key="11">
    <source>
        <dbReference type="PIRSR" id="PIRSR001400-1"/>
    </source>
</evidence>
<evidence type="ECO:0000256" key="8">
    <source>
        <dbReference type="ARBA" id="ARBA00023239"/>
    </source>
</evidence>